<evidence type="ECO:0000313" key="7">
    <source>
        <dbReference type="Proteomes" id="UP000033405"/>
    </source>
</evidence>
<dbReference type="AlphaFoldDB" id="A0A0F3HMT7"/>
<dbReference type="Gene3D" id="3.40.190.290">
    <property type="match status" value="1"/>
</dbReference>
<proteinExistence type="inferred from homology"/>
<reference evidence="6 7" key="1">
    <citation type="submission" date="2015-02" db="EMBL/GenBank/DDBJ databases">
        <title>Evolution of amylase-binding proteins of oral streptococcal species.</title>
        <authorList>
            <person name="Haase E.M."/>
        </authorList>
    </citation>
    <scope>NUCLEOTIDE SEQUENCE [LARGE SCALE GENOMIC DNA]</scope>
    <source>
        <strain evidence="6 7">UC6950A</strain>
    </source>
</reference>
<dbReference type="PANTHER" id="PTHR30419">
    <property type="entry name" value="HTH-TYPE TRANSCRIPTIONAL REGULATOR YBHD"/>
    <property type="match status" value="1"/>
</dbReference>
<dbReference type="InterPro" id="IPR050950">
    <property type="entry name" value="HTH-type_LysR_regulators"/>
</dbReference>
<evidence type="ECO:0000256" key="4">
    <source>
        <dbReference type="ARBA" id="ARBA00023163"/>
    </source>
</evidence>
<dbReference type="SUPFAM" id="SSF53850">
    <property type="entry name" value="Periplasmic binding protein-like II"/>
    <property type="match status" value="1"/>
</dbReference>
<dbReference type="SUPFAM" id="SSF46785">
    <property type="entry name" value="Winged helix' DNA-binding domain"/>
    <property type="match status" value="1"/>
</dbReference>
<organism evidence="6 7">
    <name type="scientific">Streptococcus infantis</name>
    <dbReference type="NCBI Taxonomy" id="68892"/>
    <lineage>
        <taxon>Bacteria</taxon>
        <taxon>Bacillati</taxon>
        <taxon>Bacillota</taxon>
        <taxon>Bacilli</taxon>
        <taxon>Lactobacillales</taxon>
        <taxon>Streptococcaceae</taxon>
        <taxon>Streptococcus</taxon>
    </lineage>
</organism>
<comment type="caution">
    <text evidence="6">The sequence shown here is derived from an EMBL/GenBank/DDBJ whole genome shotgun (WGS) entry which is preliminary data.</text>
</comment>
<sequence length="291" mass="33664">MNLKDFYYFFDLSQQQSFTGVAQKHGISQPSVSYAIKRLEKEFHCQLIVHDPSHRTFKLTPQGEILLRHIQKVLPEIQGAKKEILRSLSQFNTIGFPPIIIDYLVRKQPAFISNVAALQSIHPVQEGSVELLELLSKGELDASFLGSLEPIKDHRFQVREMAKRDLFYILHHNHPLASKKILQFSDVINEDFIIPDEHFVHLKAFEQLNERYHHKATPFFQTDDIQLLKQLLRKQVGISLLADLALTDGEEELIAIPMAENERISFYVSLVEPKESNLKPEVIQFFEKLLN</sequence>
<dbReference type="Gene3D" id="1.10.10.10">
    <property type="entry name" value="Winged helix-like DNA-binding domain superfamily/Winged helix DNA-binding domain"/>
    <property type="match status" value="1"/>
</dbReference>
<dbReference type="GO" id="GO:0005829">
    <property type="term" value="C:cytosol"/>
    <property type="evidence" value="ECO:0007669"/>
    <property type="project" value="TreeGrafter"/>
</dbReference>
<evidence type="ECO:0000256" key="3">
    <source>
        <dbReference type="ARBA" id="ARBA00023125"/>
    </source>
</evidence>
<name>A0A0F3HMT7_9STRE</name>
<dbReference type="EMBL" id="JYOV01000003">
    <property type="protein sequence ID" value="KJU95569.1"/>
    <property type="molecule type" value="Genomic_DNA"/>
</dbReference>
<keyword evidence="4" id="KW-0804">Transcription</keyword>
<accession>A0A0F3HMT7</accession>
<protein>
    <submittedName>
        <fullName evidence="6">HTH-type transcriptional regulator GltC</fullName>
    </submittedName>
</protein>
<dbReference type="Pfam" id="PF00126">
    <property type="entry name" value="HTH_1"/>
    <property type="match status" value="1"/>
</dbReference>
<evidence type="ECO:0000313" key="6">
    <source>
        <dbReference type="EMBL" id="KJU95569.1"/>
    </source>
</evidence>
<evidence type="ECO:0000256" key="2">
    <source>
        <dbReference type="ARBA" id="ARBA00023015"/>
    </source>
</evidence>
<dbReference type="GO" id="GO:0003677">
    <property type="term" value="F:DNA binding"/>
    <property type="evidence" value="ECO:0007669"/>
    <property type="project" value="UniProtKB-KW"/>
</dbReference>
<evidence type="ECO:0000259" key="5">
    <source>
        <dbReference type="PROSITE" id="PS50931"/>
    </source>
</evidence>
<dbReference type="PROSITE" id="PS50931">
    <property type="entry name" value="HTH_LYSR"/>
    <property type="match status" value="1"/>
</dbReference>
<evidence type="ECO:0000256" key="1">
    <source>
        <dbReference type="ARBA" id="ARBA00009437"/>
    </source>
</evidence>
<feature type="domain" description="HTH lysR-type" evidence="5">
    <location>
        <begin position="1"/>
        <end position="60"/>
    </location>
</feature>
<dbReference type="RefSeq" id="WP_045762621.1">
    <property type="nucleotide sequence ID" value="NZ_JYOV01000003.1"/>
</dbReference>
<dbReference type="GO" id="GO:0003700">
    <property type="term" value="F:DNA-binding transcription factor activity"/>
    <property type="evidence" value="ECO:0007669"/>
    <property type="project" value="InterPro"/>
</dbReference>
<dbReference type="Proteomes" id="UP000033405">
    <property type="component" value="Unassembled WGS sequence"/>
</dbReference>
<dbReference type="InterPro" id="IPR000847">
    <property type="entry name" value="LysR_HTH_N"/>
</dbReference>
<dbReference type="InterPro" id="IPR005119">
    <property type="entry name" value="LysR_subst-bd"/>
</dbReference>
<dbReference type="InterPro" id="IPR036390">
    <property type="entry name" value="WH_DNA-bd_sf"/>
</dbReference>
<comment type="similarity">
    <text evidence="1">Belongs to the LysR transcriptional regulatory family.</text>
</comment>
<dbReference type="InterPro" id="IPR036388">
    <property type="entry name" value="WH-like_DNA-bd_sf"/>
</dbReference>
<dbReference type="PATRIC" id="fig|28037.218.peg.323"/>
<keyword evidence="3" id="KW-0238">DNA-binding</keyword>
<gene>
    <name evidence="6" type="primary">gltC</name>
    <name evidence="6" type="ORF">TZ96_00327</name>
</gene>
<dbReference type="Pfam" id="PF03466">
    <property type="entry name" value="LysR_substrate"/>
    <property type="match status" value="1"/>
</dbReference>
<keyword evidence="2" id="KW-0805">Transcription regulation</keyword>